<organism evidence="1 2">
    <name type="scientific">Pectobacterium aquaticum</name>
    <dbReference type="NCBI Taxonomy" id="2204145"/>
    <lineage>
        <taxon>Bacteria</taxon>
        <taxon>Pseudomonadati</taxon>
        <taxon>Pseudomonadota</taxon>
        <taxon>Gammaproteobacteria</taxon>
        <taxon>Enterobacterales</taxon>
        <taxon>Pectobacteriaceae</taxon>
        <taxon>Pectobacterium</taxon>
    </lineage>
</organism>
<sequence>MSNDALMIASAILNLQQESSNFKDYIFPALTTSGSVLLGYLMANNTFAKQEIIKSEIARVNDFNKFLVAIDSGMQTLIAIKNTYMDRINSDPVERALSIPTISCYLSPPPDVTLIIFLAKANEYNASRAFFETWNNLPRVNAMLGNFQNLHDKINHRNTVLSQLREFYQIDDQGRSVMNIETLTPEHFKVLKTAVDLTESVLCLVEGLLKEYYSCLKNIPSAAKLSINEKVTKKHVEILTYSNPSPQFQKSFSPIPNVDISALAFILGVSEEVAKASFITGYEKVPVVF</sequence>
<name>A0AA93APA0_9GAMM</name>
<dbReference type="AlphaFoldDB" id="A0AA93APA0"/>
<dbReference type="EMBL" id="QHJS02000010">
    <property type="protein sequence ID" value="RRO23883.1"/>
    <property type="molecule type" value="Genomic_DNA"/>
</dbReference>
<reference evidence="1 2" key="1">
    <citation type="submission" date="2018-11" db="EMBL/GenBank/DDBJ databases">
        <title>Draft genome sequences of proposed Pectobacterium aquaticum sp. nov. isolated in France from fresh water.</title>
        <authorList>
            <person name="Pedron J."/>
            <person name="Barny M.A."/>
        </authorList>
    </citation>
    <scope>NUCLEOTIDE SEQUENCE [LARGE SCALE GENOMIC DNA]</scope>
    <source>
        <strain evidence="1 2">A127-S21-F16</strain>
    </source>
</reference>
<evidence type="ECO:0000313" key="2">
    <source>
        <dbReference type="Proteomes" id="UP000256540"/>
    </source>
</evidence>
<dbReference type="RefSeq" id="WP_116166221.1">
    <property type="nucleotide sequence ID" value="NZ_QHJS02000010.1"/>
</dbReference>
<evidence type="ECO:0000313" key="1">
    <source>
        <dbReference type="EMBL" id="RRO23883.1"/>
    </source>
</evidence>
<dbReference type="Proteomes" id="UP000256540">
    <property type="component" value="Unassembled WGS sequence"/>
</dbReference>
<comment type="caution">
    <text evidence="1">The sequence shown here is derived from an EMBL/GenBank/DDBJ whole genome shotgun (WGS) entry which is preliminary data.</text>
</comment>
<gene>
    <name evidence="1" type="ORF">DMB84_004085</name>
</gene>
<protein>
    <submittedName>
        <fullName evidence="1">Uncharacterized protein</fullName>
    </submittedName>
</protein>
<proteinExistence type="predicted"/>
<accession>A0AA93APA0</accession>